<keyword evidence="4" id="KW-0479">Metal-binding</keyword>
<keyword evidence="3" id="KW-0808">Transferase</keyword>
<feature type="region of interest" description="Disordered" evidence="9">
    <location>
        <begin position="380"/>
        <end position="483"/>
    </location>
</feature>
<organism evidence="12 13">
    <name type="scientific">Mucor saturninus</name>
    <dbReference type="NCBI Taxonomy" id="64648"/>
    <lineage>
        <taxon>Eukaryota</taxon>
        <taxon>Fungi</taxon>
        <taxon>Fungi incertae sedis</taxon>
        <taxon>Mucoromycota</taxon>
        <taxon>Mucoromycotina</taxon>
        <taxon>Mucoromycetes</taxon>
        <taxon>Mucorales</taxon>
        <taxon>Mucorineae</taxon>
        <taxon>Mucoraceae</taxon>
        <taxon>Mucor</taxon>
    </lineage>
</organism>
<dbReference type="UniPathway" id="UPA00886"/>
<dbReference type="Gene3D" id="2.60.120.780">
    <property type="entry name" value="PINIT domain"/>
    <property type="match status" value="1"/>
</dbReference>
<dbReference type="PANTHER" id="PTHR10782:SF4">
    <property type="entry name" value="TONALLI, ISOFORM E"/>
    <property type="match status" value="1"/>
</dbReference>
<gene>
    <name evidence="12" type="ORF">INT47_006639</name>
</gene>
<dbReference type="InterPro" id="IPR023321">
    <property type="entry name" value="PINIT"/>
</dbReference>
<dbReference type="Pfam" id="PF02891">
    <property type="entry name" value="zf-MIZ"/>
    <property type="match status" value="1"/>
</dbReference>
<evidence type="ECO:0000256" key="6">
    <source>
        <dbReference type="ARBA" id="ARBA00022786"/>
    </source>
</evidence>
<keyword evidence="13" id="KW-1185">Reference proteome</keyword>
<proteinExistence type="inferred from homology"/>
<dbReference type="GO" id="GO:0008270">
    <property type="term" value="F:zinc ion binding"/>
    <property type="evidence" value="ECO:0007669"/>
    <property type="project" value="UniProtKB-KW"/>
</dbReference>
<dbReference type="Gene3D" id="3.30.40.10">
    <property type="entry name" value="Zinc/RING finger domain, C3HC4 (zinc finger)"/>
    <property type="match status" value="1"/>
</dbReference>
<evidence type="ECO:0000313" key="13">
    <source>
        <dbReference type="Proteomes" id="UP000603453"/>
    </source>
</evidence>
<evidence type="ECO:0000256" key="5">
    <source>
        <dbReference type="ARBA" id="ARBA00022771"/>
    </source>
</evidence>
<dbReference type="OrthoDB" id="28127at2759"/>
<dbReference type="PANTHER" id="PTHR10782">
    <property type="entry name" value="ZINC FINGER MIZ DOMAIN-CONTAINING PROTEIN"/>
    <property type="match status" value="1"/>
</dbReference>
<dbReference type="PROSITE" id="PS51466">
    <property type="entry name" value="PINIT"/>
    <property type="match status" value="1"/>
</dbReference>
<dbReference type="InterPro" id="IPR038654">
    <property type="entry name" value="PINIT_sf"/>
</dbReference>
<evidence type="ECO:0000256" key="8">
    <source>
        <dbReference type="PROSITE-ProRule" id="PRU00452"/>
    </source>
</evidence>
<sequence>MSNQIQVLQADLRNATVKEISDCMRAVNETLGSQQKLVVSGKKEDIINRFCSYIGNLLENKRATSISNVVRIVNETAPRKLSWEYEADQIKITVQKAKRAATYAQPIDQISFVPSPFIKPVCRLTSIKVCPVAGQARQSRSFSFTLTEENRRLLATHNAADERPPYQIRFYCAKYTGATEQLQLEFPGICELKINENVIPGHVSTQTSKPGTVNPPDLSIMIRKSAQNNIELIYINSEFPFIASAYIVERTPVQTLIDTMKNTRVLSKEQVLKKLQEVQEDADISMESETVSTKCPLAFTRIVTPIRSKSCNHLQCFDATTFLTMNEQTPTWSCPVCQRRIETWEDLIVDEFFSQMLANTPKHIDSVRVEPSGIVTIIDENPDLAEEESEEEEIPEIKPEPEVTILLDDDDDEVGANISTANNSIPVPVAASSPTSGTKRAFSPELIDQPQQQQSRKKQKSDVIDLTLDSEDESDDTGIKSRSSSIFSESSEFLILPHHATLYGRSTMNNIGHADYLSN</sequence>
<accession>A0A8H7QL47</accession>
<evidence type="ECO:0000256" key="4">
    <source>
        <dbReference type="ARBA" id="ARBA00022723"/>
    </source>
</evidence>
<dbReference type="InterPro" id="IPR013083">
    <property type="entry name" value="Znf_RING/FYVE/PHD"/>
</dbReference>
<evidence type="ECO:0000259" key="10">
    <source>
        <dbReference type="PROSITE" id="PS51044"/>
    </source>
</evidence>
<evidence type="ECO:0000256" key="1">
    <source>
        <dbReference type="ARBA" id="ARBA00004718"/>
    </source>
</evidence>
<evidence type="ECO:0000313" key="12">
    <source>
        <dbReference type="EMBL" id="KAG2193573.1"/>
    </source>
</evidence>
<evidence type="ECO:0000256" key="7">
    <source>
        <dbReference type="ARBA" id="ARBA00022833"/>
    </source>
</evidence>
<comment type="similarity">
    <text evidence="2">Belongs to the PIAS family.</text>
</comment>
<dbReference type="Proteomes" id="UP000603453">
    <property type="component" value="Unassembled WGS sequence"/>
</dbReference>
<feature type="compositionally biased region" description="Acidic residues" evidence="9">
    <location>
        <begin position="380"/>
        <end position="394"/>
    </location>
</feature>
<dbReference type="AlphaFoldDB" id="A0A8H7QL47"/>
<dbReference type="Pfam" id="PF14324">
    <property type="entry name" value="PINIT"/>
    <property type="match status" value="1"/>
</dbReference>
<evidence type="ECO:0000256" key="3">
    <source>
        <dbReference type="ARBA" id="ARBA00022679"/>
    </source>
</evidence>
<dbReference type="GO" id="GO:0000785">
    <property type="term" value="C:chromatin"/>
    <property type="evidence" value="ECO:0007669"/>
    <property type="project" value="TreeGrafter"/>
</dbReference>
<keyword evidence="7" id="KW-0862">Zinc</keyword>
<protein>
    <submittedName>
        <fullName evidence="12">Uncharacterized protein</fullName>
    </submittedName>
</protein>
<name>A0A8H7QL47_9FUNG</name>
<evidence type="ECO:0000256" key="9">
    <source>
        <dbReference type="SAM" id="MobiDB-lite"/>
    </source>
</evidence>
<dbReference type="PROSITE" id="PS51044">
    <property type="entry name" value="ZF_SP_RING"/>
    <property type="match status" value="1"/>
</dbReference>
<keyword evidence="6" id="KW-0833">Ubl conjugation pathway</keyword>
<evidence type="ECO:0000259" key="11">
    <source>
        <dbReference type="PROSITE" id="PS51466"/>
    </source>
</evidence>
<dbReference type="GO" id="GO:0016925">
    <property type="term" value="P:protein sumoylation"/>
    <property type="evidence" value="ECO:0007669"/>
    <property type="project" value="UniProtKB-UniPathway"/>
</dbReference>
<dbReference type="InterPro" id="IPR004181">
    <property type="entry name" value="Znf_MIZ"/>
</dbReference>
<feature type="domain" description="SP-RING-type" evidence="10">
    <location>
        <begin position="280"/>
        <end position="362"/>
    </location>
</feature>
<evidence type="ECO:0000256" key="2">
    <source>
        <dbReference type="ARBA" id="ARBA00005383"/>
    </source>
</evidence>
<dbReference type="GO" id="GO:0061665">
    <property type="term" value="F:SUMO ligase activity"/>
    <property type="evidence" value="ECO:0007669"/>
    <property type="project" value="TreeGrafter"/>
</dbReference>
<comment type="caution">
    <text evidence="12">The sequence shown here is derived from an EMBL/GenBank/DDBJ whole genome shotgun (WGS) entry which is preliminary data.</text>
</comment>
<comment type="pathway">
    <text evidence="1">Protein modification; protein sumoylation.</text>
</comment>
<feature type="domain" description="PINIT" evidence="11">
    <location>
        <begin position="99"/>
        <end position="251"/>
    </location>
</feature>
<dbReference type="EMBL" id="JAEPRD010000227">
    <property type="protein sequence ID" value="KAG2193573.1"/>
    <property type="molecule type" value="Genomic_DNA"/>
</dbReference>
<keyword evidence="5 8" id="KW-0863">Zinc-finger</keyword>
<reference evidence="12" key="1">
    <citation type="submission" date="2020-12" db="EMBL/GenBank/DDBJ databases">
        <title>Metabolic potential, ecology and presence of endohyphal bacteria is reflected in genomic diversity of Mucoromycotina.</title>
        <authorList>
            <person name="Muszewska A."/>
            <person name="Okrasinska A."/>
            <person name="Steczkiewicz K."/>
            <person name="Drgas O."/>
            <person name="Orlowska M."/>
            <person name="Perlinska-Lenart U."/>
            <person name="Aleksandrzak-Piekarczyk T."/>
            <person name="Szatraj K."/>
            <person name="Zielenkiewicz U."/>
            <person name="Pilsyk S."/>
            <person name="Malc E."/>
            <person name="Mieczkowski P."/>
            <person name="Kruszewska J.S."/>
            <person name="Biernat P."/>
            <person name="Pawlowska J."/>
        </authorList>
    </citation>
    <scope>NUCLEOTIDE SEQUENCE</scope>
    <source>
        <strain evidence="12">WA0000017839</strain>
    </source>
</reference>